<dbReference type="Proteomes" id="UP000799770">
    <property type="component" value="Unassembled WGS sequence"/>
</dbReference>
<keyword evidence="2" id="KW-1185">Reference proteome</keyword>
<evidence type="ECO:0000313" key="2">
    <source>
        <dbReference type="Proteomes" id="UP000799770"/>
    </source>
</evidence>
<reference evidence="1" key="1">
    <citation type="journal article" date="2020" name="Stud. Mycol.">
        <title>101 Dothideomycetes genomes: a test case for predicting lifestyles and emergence of pathogens.</title>
        <authorList>
            <person name="Haridas S."/>
            <person name="Albert R."/>
            <person name="Binder M."/>
            <person name="Bloem J."/>
            <person name="Labutti K."/>
            <person name="Salamov A."/>
            <person name="Andreopoulos B."/>
            <person name="Baker S."/>
            <person name="Barry K."/>
            <person name="Bills G."/>
            <person name="Bluhm B."/>
            <person name="Cannon C."/>
            <person name="Castanera R."/>
            <person name="Culley D."/>
            <person name="Daum C."/>
            <person name="Ezra D."/>
            <person name="Gonzalez J."/>
            <person name="Henrissat B."/>
            <person name="Kuo A."/>
            <person name="Liang C."/>
            <person name="Lipzen A."/>
            <person name="Lutzoni F."/>
            <person name="Magnuson J."/>
            <person name="Mondo S."/>
            <person name="Nolan M."/>
            <person name="Ohm R."/>
            <person name="Pangilinan J."/>
            <person name="Park H.-J."/>
            <person name="Ramirez L."/>
            <person name="Alfaro M."/>
            <person name="Sun H."/>
            <person name="Tritt A."/>
            <person name="Yoshinaga Y."/>
            <person name="Zwiers L.-H."/>
            <person name="Turgeon B."/>
            <person name="Goodwin S."/>
            <person name="Spatafora J."/>
            <person name="Crous P."/>
            <person name="Grigoriev I."/>
        </authorList>
    </citation>
    <scope>NUCLEOTIDE SEQUENCE</scope>
    <source>
        <strain evidence="1">CBS 627.86</strain>
    </source>
</reference>
<dbReference type="AlphaFoldDB" id="A0A6A5ZDI5"/>
<gene>
    <name evidence="1" type="ORF">BDV96DRAFT_644558</name>
</gene>
<name>A0A6A5ZDI5_9PLEO</name>
<evidence type="ECO:0000313" key="1">
    <source>
        <dbReference type="EMBL" id="KAF2117124.1"/>
    </source>
</evidence>
<organism evidence="1 2">
    <name type="scientific">Lophiotrema nucula</name>
    <dbReference type="NCBI Taxonomy" id="690887"/>
    <lineage>
        <taxon>Eukaryota</taxon>
        <taxon>Fungi</taxon>
        <taxon>Dikarya</taxon>
        <taxon>Ascomycota</taxon>
        <taxon>Pezizomycotina</taxon>
        <taxon>Dothideomycetes</taxon>
        <taxon>Pleosporomycetidae</taxon>
        <taxon>Pleosporales</taxon>
        <taxon>Lophiotremataceae</taxon>
        <taxon>Lophiotrema</taxon>
    </lineage>
</organism>
<accession>A0A6A5ZDI5</accession>
<sequence length="90" mass="10272">MADLSNIAQHSLPNLQQINLSCRWNWGQSKAWFDEHLDSFRVKFSVLKIILVAFDEVKKPQSFVQSARPGPFDTDEGIGPLFETMFSISN</sequence>
<protein>
    <submittedName>
        <fullName evidence="1">Uncharacterized protein</fullName>
    </submittedName>
</protein>
<dbReference type="EMBL" id="ML977319">
    <property type="protein sequence ID" value="KAF2117124.1"/>
    <property type="molecule type" value="Genomic_DNA"/>
</dbReference>
<proteinExistence type="predicted"/>